<gene>
    <name evidence="3" type="ORF">SSPO_053900</name>
</gene>
<dbReference type="Gene3D" id="6.10.140.920">
    <property type="match status" value="1"/>
</dbReference>
<evidence type="ECO:0008006" key="5">
    <source>
        <dbReference type="Google" id="ProtNLM"/>
    </source>
</evidence>
<feature type="region of interest" description="Disordered" evidence="2">
    <location>
        <begin position="1"/>
        <end position="24"/>
    </location>
</feature>
<accession>A0A499UNU8</accession>
<organism evidence="3 4">
    <name type="scientific">Streptomyces antimycoticus</name>
    <dbReference type="NCBI Taxonomy" id="68175"/>
    <lineage>
        <taxon>Bacteria</taxon>
        <taxon>Bacillati</taxon>
        <taxon>Actinomycetota</taxon>
        <taxon>Actinomycetes</taxon>
        <taxon>Kitasatosporales</taxon>
        <taxon>Streptomycetaceae</taxon>
        <taxon>Streptomyces</taxon>
        <taxon>Streptomyces violaceusniger group</taxon>
    </lineage>
</organism>
<protein>
    <recommendedName>
        <fullName evidence="5">Transposase</fullName>
    </recommendedName>
</protein>
<keyword evidence="1" id="KW-0175">Coiled coil</keyword>
<dbReference type="Pfam" id="PF19776">
    <property type="entry name" value="DUF6262"/>
    <property type="match status" value="1"/>
</dbReference>
<reference evidence="3 4" key="1">
    <citation type="journal article" date="2020" name="Int. J. Syst. Evol. Microbiol.">
        <title>Reclassification of Streptomyces castelarensis and Streptomyces sporoclivatus as later heterotypic synonyms of Streptomyces antimycoticus.</title>
        <authorList>
            <person name="Komaki H."/>
            <person name="Tamura T."/>
        </authorList>
    </citation>
    <scope>NUCLEOTIDE SEQUENCE [LARGE SCALE GENOMIC DNA]</scope>
    <source>
        <strain evidence="3 4">NBRC 100767</strain>
    </source>
</reference>
<evidence type="ECO:0000313" key="4">
    <source>
        <dbReference type="Proteomes" id="UP000463951"/>
    </source>
</evidence>
<proteinExistence type="predicted"/>
<dbReference type="EMBL" id="AP019620">
    <property type="protein sequence ID" value="BBJ42672.1"/>
    <property type="molecule type" value="Genomic_DNA"/>
</dbReference>
<dbReference type="InterPro" id="IPR046229">
    <property type="entry name" value="TnpC-like"/>
</dbReference>
<evidence type="ECO:0000313" key="3">
    <source>
        <dbReference type="EMBL" id="BBJ42672.1"/>
    </source>
</evidence>
<evidence type="ECO:0000256" key="2">
    <source>
        <dbReference type="SAM" id="MobiDB-lite"/>
    </source>
</evidence>
<feature type="coiled-coil region" evidence="1">
    <location>
        <begin position="95"/>
        <end position="177"/>
    </location>
</feature>
<evidence type="ECO:0000256" key="1">
    <source>
        <dbReference type="SAM" id="Coils"/>
    </source>
</evidence>
<dbReference type="AlphaFoldDB" id="A0A499UNU8"/>
<sequence>MTASRTPGDVLRESRKRDSREKRSKVIATVDAMVSRDETVTFAGVAKAAGVSNWLVYAEGVREHIEAARQQQAGRPRRDRAQGLSASSASLLTDLELSRAENGRLRAERDQLRQALRRQLGQQLDNVNVPDLVERVRELTAEVQRLTSDLETTRGEKAALERQLEDAGEDLTAARTTLRRMIREKNASAAEGS</sequence>
<dbReference type="Proteomes" id="UP000463951">
    <property type="component" value="Chromosome"/>
</dbReference>
<feature type="compositionally biased region" description="Basic and acidic residues" evidence="2">
    <location>
        <begin position="10"/>
        <end position="21"/>
    </location>
</feature>
<name>A0A499UNU8_9ACTN</name>